<evidence type="ECO:0000256" key="2">
    <source>
        <dbReference type="ARBA" id="ARBA00022692"/>
    </source>
</evidence>
<evidence type="ECO:0000256" key="6">
    <source>
        <dbReference type="ARBA" id="ARBA00023136"/>
    </source>
</evidence>
<evidence type="ECO:0000259" key="8">
    <source>
        <dbReference type="PROSITE" id="PS50076"/>
    </source>
</evidence>
<reference evidence="9" key="1">
    <citation type="submission" date="2022-03" db="EMBL/GenBank/DDBJ databases">
        <title>Draft genome sequence of Aduncisulcus paluster, a free-living microaerophilic Fornicata.</title>
        <authorList>
            <person name="Yuyama I."/>
            <person name="Kume K."/>
            <person name="Tamura T."/>
            <person name="Inagaki Y."/>
            <person name="Hashimoto T."/>
        </authorList>
    </citation>
    <scope>NUCLEOTIDE SEQUENCE</scope>
    <source>
        <strain evidence="9">NY0171</strain>
    </source>
</reference>
<feature type="domain" description="J" evidence="8">
    <location>
        <begin position="62"/>
        <end position="119"/>
    </location>
</feature>
<keyword evidence="2" id="KW-0812">Transmembrane</keyword>
<gene>
    <name evidence="9" type="ORF">ADUPG1_007758</name>
</gene>
<keyword evidence="5" id="KW-0496">Mitochondrion</keyword>
<dbReference type="Proteomes" id="UP001057375">
    <property type="component" value="Unassembled WGS sequence"/>
</dbReference>
<dbReference type="EMBL" id="BQXS01010806">
    <property type="protein sequence ID" value="GKT34400.1"/>
    <property type="molecule type" value="Genomic_DNA"/>
</dbReference>
<dbReference type="InterPro" id="IPR036869">
    <property type="entry name" value="J_dom_sf"/>
</dbReference>
<evidence type="ECO:0000313" key="9">
    <source>
        <dbReference type="EMBL" id="GKT34400.1"/>
    </source>
</evidence>
<evidence type="ECO:0000256" key="3">
    <source>
        <dbReference type="ARBA" id="ARBA00022792"/>
    </source>
</evidence>
<name>A0ABQ5KPE9_9EUKA</name>
<evidence type="ECO:0000256" key="5">
    <source>
        <dbReference type="ARBA" id="ARBA00023128"/>
    </source>
</evidence>
<keyword evidence="4" id="KW-1133">Transmembrane helix</keyword>
<organism evidence="9 10">
    <name type="scientific">Aduncisulcus paluster</name>
    <dbReference type="NCBI Taxonomy" id="2918883"/>
    <lineage>
        <taxon>Eukaryota</taxon>
        <taxon>Metamonada</taxon>
        <taxon>Carpediemonas-like organisms</taxon>
        <taxon>Aduncisulcus</taxon>
    </lineage>
</organism>
<evidence type="ECO:0000256" key="1">
    <source>
        <dbReference type="ARBA" id="ARBA00004434"/>
    </source>
</evidence>
<evidence type="ECO:0000256" key="4">
    <source>
        <dbReference type="ARBA" id="ARBA00022989"/>
    </source>
</evidence>
<dbReference type="PANTHER" id="PTHR12763">
    <property type="match status" value="1"/>
</dbReference>
<dbReference type="Gene3D" id="1.10.287.110">
    <property type="entry name" value="DnaJ domain"/>
    <property type="match status" value="1"/>
</dbReference>
<keyword evidence="6" id="KW-0472">Membrane</keyword>
<dbReference type="InterPro" id="IPR001623">
    <property type="entry name" value="DnaJ_domain"/>
</dbReference>
<evidence type="ECO:0000256" key="7">
    <source>
        <dbReference type="ARBA" id="ARBA00038105"/>
    </source>
</evidence>
<comment type="subcellular location">
    <subcellularLocation>
        <location evidence="1">Mitochondrion inner membrane</location>
        <topology evidence="1">Single-pass membrane protein</topology>
    </subcellularLocation>
</comment>
<dbReference type="Pfam" id="PF03656">
    <property type="entry name" value="Pam16"/>
    <property type="match status" value="1"/>
</dbReference>
<dbReference type="SUPFAM" id="SSF46565">
    <property type="entry name" value="Chaperone J-domain"/>
    <property type="match status" value="1"/>
</dbReference>
<comment type="similarity">
    <text evidence="7">Belongs to the TIM14 family.</text>
</comment>
<keyword evidence="10" id="KW-1185">Reference proteome</keyword>
<protein>
    <recommendedName>
        <fullName evidence="8">J domain-containing protein</fullName>
    </recommendedName>
</protein>
<dbReference type="PROSITE" id="PS50076">
    <property type="entry name" value="DNAJ_2"/>
    <property type="match status" value="1"/>
</dbReference>
<dbReference type="PANTHER" id="PTHR12763:SF28">
    <property type="entry name" value="GEO10507P1-RELATED"/>
    <property type="match status" value="1"/>
</dbReference>
<proteinExistence type="inferred from homology"/>
<evidence type="ECO:0000313" key="10">
    <source>
        <dbReference type="Proteomes" id="UP001057375"/>
    </source>
</evidence>
<dbReference type="SMART" id="SM00271">
    <property type="entry name" value="DnaJ"/>
    <property type="match status" value="1"/>
</dbReference>
<keyword evidence="3" id="KW-0999">Mitochondrion inner membrane</keyword>
<sequence length="119" mass="13276">MLEKISSFLTKHKRVLISAIVGISAASAVHSLETKLSHKIITEEYIPRQFRGDFESKMSMGEASKILDIPISASQKEIQFAHKKLLLINHPDKGGSTFLATKINEAKEKMDRTKGIVIK</sequence>
<dbReference type="CDD" id="cd06257">
    <property type="entry name" value="DnaJ"/>
    <property type="match status" value="1"/>
</dbReference>
<comment type="caution">
    <text evidence="9">The sequence shown here is derived from an EMBL/GenBank/DDBJ whole genome shotgun (WGS) entry which is preliminary data.</text>
</comment>
<accession>A0ABQ5KPE9</accession>